<dbReference type="RefSeq" id="WP_159429311.1">
    <property type="nucleotide sequence ID" value="NZ_FNPG01000005.1"/>
</dbReference>
<reference evidence="2 3" key="1">
    <citation type="submission" date="2016-10" db="EMBL/GenBank/DDBJ databases">
        <authorList>
            <person name="de Groot N.N."/>
        </authorList>
    </citation>
    <scope>NUCLEOTIDE SEQUENCE [LARGE SCALE GENOMIC DNA]</scope>
    <source>
        <strain evidence="2 3">DSM 14045</strain>
    </source>
</reference>
<accession>A0A1H3FVV3</accession>
<keyword evidence="1" id="KW-1133">Transmembrane helix</keyword>
<keyword evidence="3" id="KW-1185">Reference proteome</keyword>
<proteinExistence type="predicted"/>
<keyword evidence="1" id="KW-0472">Membrane</keyword>
<organism evidence="2 3">
    <name type="scientific">Lachnobacterium bovis DSM 14045</name>
    <dbReference type="NCBI Taxonomy" id="1122142"/>
    <lineage>
        <taxon>Bacteria</taxon>
        <taxon>Bacillati</taxon>
        <taxon>Bacillota</taxon>
        <taxon>Clostridia</taxon>
        <taxon>Lachnospirales</taxon>
        <taxon>Lachnospiraceae</taxon>
        <taxon>Lachnobacterium</taxon>
    </lineage>
</organism>
<dbReference type="STRING" id="1122142.SAMN02910414_00398"/>
<dbReference type="Proteomes" id="UP000183918">
    <property type="component" value="Unassembled WGS sequence"/>
</dbReference>
<protein>
    <submittedName>
        <fullName evidence="2">Uncharacterized protein</fullName>
    </submittedName>
</protein>
<feature type="transmembrane region" description="Helical" evidence="1">
    <location>
        <begin position="12"/>
        <end position="30"/>
    </location>
</feature>
<dbReference type="EMBL" id="FNPG01000005">
    <property type="protein sequence ID" value="SDX94955.1"/>
    <property type="molecule type" value="Genomic_DNA"/>
</dbReference>
<gene>
    <name evidence="2" type="ORF">SAMN02910414_00398</name>
</gene>
<evidence type="ECO:0000313" key="3">
    <source>
        <dbReference type="Proteomes" id="UP000183918"/>
    </source>
</evidence>
<evidence type="ECO:0000313" key="2">
    <source>
        <dbReference type="EMBL" id="SDX94955.1"/>
    </source>
</evidence>
<evidence type="ECO:0000256" key="1">
    <source>
        <dbReference type="SAM" id="Phobius"/>
    </source>
</evidence>
<keyword evidence="1" id="KW-0812">Transmembrane</keyword>
<dbReference type="AlphaFoldDB" id="A0A1H3FVV3"/>
<name>A0A1H3FVV3_9FIRM</name>
<sequence length="47" mass="5276">MITVFNALFNYLVKMLGIVVIAFVGGTIGVKCRKMRNKKDSNKQTLD</sequence>